<evidence type="ECO:0000256" key="2">
    <source>
        <dbReference type="ARBA" id="ARBA00022475"/>
    </source>
</evidence>
<keyword evidence="4 9" id="KW-1133">Transmembrane helix</keyword>
<dbReference type="STRING" id="946483.Cenrod_1841"/>
<dbReference type="GO" id="GO:0044877">
    <property type="term" value="F:protein-containing complex binding"/>
    <property type="evidence" value="ECO:0007669"/>
    <property type="project" value="InterPro"/>
</dbReference>
<keyword evidence="12" id="KW-1185">Reference proteome</keyword>
<dbReference type="Gene3D" id="1.25.40.10">
    <property type="entry name" value="Tetratricopeptide repeat domain"/>
    <property type="match status" value="1"/>
</dbReference>
<evidence type="ECO:0000256" key="1">
    <source>
        <dbReference type="ARBA" id="ARBA00004401"/>
    </source>
</evidence>
<dbReference type="eggNOG" id="COG2976">
    <property type="taxonomic scope" value="Bacteria"/>
</dbReference>
<keyword evidence="5 9" id="KW-0472">Membrane</keyword>
<dbReference type="Proteomes" id="UP000017184">
    <property type="component" value="Chromosome"/>
</dbReference>
<evidence type="ECO:0000256" key="7">
    <source>
        <dbReference type="ARBA" id="ARBA00024197"/>
    </source>
</evidence>
<dbReference type="PANTHER" id="PTHR38035:SF1">
    <property type="entry name" value="ANCILLARY SECYEG TRANSLOCON SUBUNIT"/>
    <property type="match status" value="1"/>
</dbReference>
<dbReference type="Pfam" id="PF09976">
    <property type="entry name" value="TPR_21"/>
    <property type="match status" value="1"/>
</dbReference>
<name>U5N9E0_9BURK</name>
<accession>U5N9E0</accession>
<evidence type="ECO:0000256" key="3">
    <source>
        <dbReference type="ARBA" id="ARBA00022692"/>
    </source>
</evidence>
<gene>
    <name evidence="11" type="ORF">Cenrod_1841</name>
</gene>
<dbReference type="SUPFAM" id="SSF48452">
    <property type="entry name" value="TPR-like"/>
    <property type="match status" value="1"/>
</dbReference>
<dbReference type="OrthoDB" id="8521102at2"/>
<evidence type="ECO:0000313" key="11">
    <source>
        <dbReference type="EMBL" id="AGX87925.1"/>
    </source>
</evidence>
<dbReference type="EMBL" id="CP004885">
    <property type="protein sequence ID" value="AGX87925.1"/>
    <property type="molecule type" value="Genomic_DNA"/>
</dbReference>
<dbReference type="AlphaFoldDB" id="U5N9E0"/>
<evidence type="ECO:0000256" key="6">
    <source>
        <dbReference type="ARBA" id="ARBA00023186"/>
    </source>
</evidence>
<comment type="subcellular location">
    <subcellularLocation>
        <location evidence="1">Cell membrane</location>
        <topology evidence="1">Single-pass type II membrane protein</topology>
    </subcellularLocation>
</comment>
<dbReference type="InterPro" id="IPR011990">
    <property type="entry name" value="TPR-like_helical_dom_sf"/>
</dbReference>
<evidence type="ECO:0000313" key="12">
    <source>
        <dbReference type="Proteomes" id="UP000017184"/>
    </source>
</evidence>
<dbReference type="RefSeq" id="WP_022774404.1">
    <property type="nucleotide sequence ID" value="NC_022576.1"/>
</dbReference>
<keyword evidence="3 9" id="KW-0812">Transmembrane</keyword>
<protein>
    <recommendedName>
        <fullName evidence="8">Ancillary SecYEG translocon subunit</fullName>
    </recommendedName>
</protein>
<dbReference type="PANTHER" id="PTHR38035">
    <property type="entry name" value="UPF0070 PROTEIN YFGM"/>
    <property type="match status" value="1"/>
</dbReference>
<dbReference type="HOGENOM" id="CLU_084785_1_1_4"/>
<evidence type="ECO:0000256" key="8">
    <source>
        <dbReference type="ARBA" id="ARBA00024235"/>
    </source>
</evidence>
<dbReference type="GO" id="GO:0005886">
    <property type="term" value="C:plasma membrane"/>
    <property type="evidence" value="ECO:0007669"/>
    <property type="project" value="UniProtKB-SubCell"/>
</dbReference>
<dbReference type="InterPro" id="IPR026039">
    <property type="entry name" value="YfgM"/>
</dbReference>
<reference evidence="11 12" key="1">
    <citation type="journal article" date="2013" name="Genome Biol.">
        <title>Genomic analysis reveals key aspects of prokaryotic symbiosis in the phototrophic consortium "Chlorochromatium aggregatum".</title>
        <authorList>
            <person name="Liu Z."/>
            <person name="Muller J."/>
            <person name="Li T."/>
            <person name="Alvey R.M."/>
            <person name="Vogl K."/>
            <person name="Frigaard N.U."/>
            <person name="Rockwell N.C."/>
            <person name="Boyd E.S."/>
            <person name="Tomsho L.P."/>
            <person name="Schuster S.C."/>
            <person name="Henke P."/>
            <person name="Rohde M."/>
            <person name="Overmann J."/>
            <person name="Bryant D.A."/>
        </authorList>
    </citation>
    <scope>NUCLEOTIDE SEQUENCE [LARGE SCALE GENOMIC DNA]</scope>
    <source>
        <strain evidence="11">CR</strain>
    </source>
</reference>
<feature type="transmembrane region" description="Helical" evidence="9">
    <location>
        <begin position="26"/>
        <end position="44"/>
    </location>
</feature>
<evidence type="ECO:0000256" key="5">
    <source>
        <dbReference type="ARBA" id="ARBA00023136"/>
    </source>
</evidence>
<comment type="similarity">
    <text evidence="7">Belongs to the YfgM family.</text>
</comment>
<proteinExistence type="inferred from homology"/>
<keyword evidence="6" id="KW-0143">Chaperone</keyword>
<dbReference type="KEGG" id="cbx:Cenrod_1841"/>
<dbReference type="PIRSF" id="PIRSF006170">
    <property type="entry name" value="YfgM"/>
    <property type="match status" value="1"/>
</dbReference>
<dbReference type="PATRIC" id="fig|946483.4.peg.1861"/>
<dbReference type="InterPro" id="IPR018704">
    <property type="entry name" value="SecYEG/CpoB_TPR"/>
</dbReference>
<sequence length="238" mass="25917">MANTFDLEEQEQLDQIKHFWQQYGNAITWVLILVLGAYAGWNGYQYWKVNTANKAAALYDEFDRALSAAETSRISRAFADLRERFGDTIHARHAALLVAKHHADAGRVDDAIAAIEWLSRQATDVGLQSVARLRWSALLVQKKDYDRALAALAAPFPEPFHALAADRKADILVLQGRTEQAAAEYQKALQPALTGEYRRMVEVKRSAMAAPTVASAAASTASTATSAVAASASAAASR</sequence>
<keyword evidence="2" id="KW-1003">Cell membrane</keyword>
<evidence type="ECO:0000256" key="4">
    <source>
        <dbReference type="ARBA" id="ARBA00022989"/>
    </source>
</evidence>
<evidence type="ECO:0000259" key="10">
    <source>
        <dbReference type="Pfam" id="PF09976"/>
    </source>
</evidence>
<evidence type="ECO:0000256" key="9">
    <source>
        <dbReference type="SAM" id="Phobius"/>
    </source>
</evidence>
<organism evidence="11 12">
    <name type="scientific">Candidatus Symbiobacter mobilis CR</name>
    <dbReference type="NCBI Taxonomy" id="946483"/>
    <lineage>
        <taxon>Bacteria</taxon>
        <taxon>Pseudomonadati</taxon>
        <taxon>Pseudomonadota</taxon>
        <taxon>Betaproteobacteria</taxon>
        <taxon>Burkholderiales</taxon>
        <taxon>Comamonadaceae</taxon>
    </lineage>
</organism>
<feature type="domain" description="Ancillary SecYEG translocon subunit/Cell division coordinator CpoB TPR" evidence="10">
    <location>
        <begin position="17"/>
        <end position="209"/>
    </location>
</feature>